<keyword evidence="3" id="KW-0238">DNA-binding</keyword>
<dbReference type="RefSeq" id="WP_155470211.1">
    <property type="nucleotide sequence ID" value="NZ_BMKG01000021.1"/>
</dbReference>
<dbReference type="GO" id="GO:2000142">
    <property type="term" value="P:regulation of DNA-templated transcription initiation"/>
    <property type="evidence" value="ECO:0007669"/>
    <property type="project" value="TreeGrafter"/>
</dbReference>
<keyword evidence="4" id="KW-0010">Activator</keyword>
<dbReference type="GO" id="GO:0003700">
    <property type="term" value="F:DNA-binding transcription factor activity"/>
    <property type="evidence" value="ECO:0007669"/>
    <property type="project" value="InterPro"/>
</dbReference>
<organism evidence="8 9">
    <name type="scientific">Pseudoduganella buxea</name>
    <dbReference type="NCBI Taxonomy" id="1949069"/>
    <lineage>
        <taxon>Bacteria</taxon>
        <taxon>Pseudomonadati</taxon>
        <taxon>Pseudomonadota</taxon>
        <taxon>Betaproteobacteria</taxon>
        <taxon>Burkholderiales</taxon>
        <taxon>Oxalobacteraceae</taxon>
        <taxon>Telluria group</taxon>
        <taxon>Pseudoduganella</taxon>
    </lineage>
</organism>
<dbReference type="InterPro" id="IPR036390">
    <property type="entry name" value="WH_DNA-bd_sf"/>
</dbReference>
<keyword evidence="5" id="KW-0804">Transcription</keyword>
<dbReference type="InterPro" id="IPR036388">
    <property type="entry name" value="WH-like_DNA-bd_sf"/>
</dbReference>
<comment type="similarity">
    <text evidence="1">Belongs to the LysR transcriptional regulatory family.</text>
</comment>
<dbReference type="InterPro" id="IPR000847">
    <property type="entry name" value="LysR_HTH_N"/>
</dbReference>
<reference evidence="8 9" key="3">
    <citation type="submission" date="2019-11" db="EMBL/GenBank/DDBJ databases">
        <title>Type strains purchased from KCTC, JCM and DSMZ.</title>
        <authorList>
            <person name="Lu H."/>
        </authorList>
    </citation>
    <scope>NUCLEOTIDE SEQUENCE [LARGE SCALE GENOMIC DNA]</scope>
    <source>
        <strain evidence="8 9">KCTC 52429</strain>
    </source>
</reference>
<dbReference type="PROSITE" id="PS50931">
    <property type="entry name" value="HTH_LYSR"/>
    <property type="match status" value="1"/>
</dbReference>
<evidence type="ECO:0000256" key="2">
    <source>
        <dbReference type="ARBA" id="ARBA00023015"/>
    </source>
</evidence>
<dbReference type="NCBIfam" id="NF008284">
    <property type="entry name" value="PRK11062.1"/>
    <property type="match status" value="1"/>
</dbReference>
<comment type="caution">
    <text evidence="8">The sequence shown here is derived from an EMBL/GenBank/DDBJ whole genome shotgun (WGS) entry which is preliminary data.</text>
</comment>
<dbReference type="Gene3D" id="3.40.190.290">
    <property type="match status" value="1"/>
</dbReference>
<dbReference type="PANTHER" id="PTHR30293">
    <property type="entry name" value="TRANSCRIPTIONAL REGULATORY PROTEIN NAC-RELATED"/>
    <property type="match status" value="1"/>
</dbReference>
<evidence type="ECO:0000313" key="8">
    <source>
        <dbReference type="EMBL" id="MTV52884.1"/>
    </source>
</evidence>
<dbReference type="EMBL" id="BMKG01000021">
    <property type="protein sequence ID" value="GGC16263.1"/>
    <property type="molecule type" value="Genomic_DNA"/>
</dbReference>
<reference evidence="7" key="1">
    <citation type="journal article" date="2014" name="Int. J. Syst. Evol. Microbiol.">
        <title>Complete genome of a new Firmicutes species belonging to the dominant human colonic microbiota ('Ruminococcus bicirculans') reveals two chromosomes and a selective capacity to utilize plant glucans.</title>
        <authorList>
            <consortium name="NISC Comparative Sequencing Program"/>
            <person name="Wegmann U."/>
            <person name="Louis P."/>
            <person name="Goesmann A."/>
            <person name="Henrissat B."/>
            <person name="Duncan S.H."/>
            <person name="Flint H.J."/>
        </authorList>
    </citation>
    <scope>NUCLEOTIDE SEQUENCE</scope>
    <source>
        <strain evidence="7">CGMCC 1.15931</strain>
    </source>
</reference>
<dbReference type="Proteomes" id="UP000430634">
    <property type="component" value="Unassembled WGS sequence"/>
</dbReference>
<dbReference type="SUPFAM" id="SSF46785">
    <property type="entry name" value="Winged helix' DNA-binding domain"/>
    <property type="match status" value="1"/>
</dbReference>
<evidence type="ECO:0000313" key="10">
    <source>
        <dbReference type="Proteomes" id="UP000622638"/>
    </source>
</evidence>
<reference evidence="10" key="2">
    <citation type="journal article" date="2019" name="Int. J. Syst. Evol. Microbiol.">
        <title>The Global Catalogue of Microorganisms (GCM) 10K type strain sequencing project: providing services to taxonomists for standard genome sequencing and annotation.</title>
        <authorList>
            <consortium name="The Broad Institute Genomics Platform"/>
            <consortium name="The Broad Institute Genome Sequencing Center for Infectious Disease"/>
            <person name="Wu L."/>
            <person name="Ma J."/>
        </authorList>
    </citation>
    <scope>NUCLEOTIDE SEQUENCE [LARGE SCALE GENOMIC DNA]</scope>
    <source>
        <strain evidence="10">CGMCC 1.15931</strain>
    </source>
</reference>
<evidence type="ECO:0000256" key="4">
    <source>
        <dbReference type="ARBA" id="ARBA00023159"/>
    </source>
</evidence>
<evidence type="ECO:0000256" key="3">
    <source>
        <dbReference type="ARBA" id="ARBA00023125"/>
    </source>
</evidence>
<feature type="domain" description="HTH lysR-type" evidence="6">
    <location>
        <begin position="4"/>
        <end position="61"/>
    </location>
</feature>
<reference evidence="7" key="4">
    <citation type="submission" date="2024-05" db="EMBL/GenBank/DDBJ databases">
        <authorList>
            <person name="Sun Q."/>
            <person name="Zhou Y."/>
        </authorList>
    </citation>
    <scope>NUCLEOTIDE SEQUENCE</scope>
    <source>
        <strain evidence="7">CGMCC 1.15931</strain>
    </source>
</reference>
<evidence type="ECO:0000256" key="1">
    <source>
        <dbReference type="ARBA" id="ARBA00009437"/>
    </source>
</evidence>
<evidence type="ECO:0000259" key="6">
    <source>
        <dbReference type="PROSITE" id="PS50931"/>
    </source>
</evidence>
<dbReference type="Pfam" id="PF00126">
    <property type="entry name" value="HTH_1"/>
    <property type="match status" value="1"/>
</dbReference>
<evidence type="ECO:0000313" key="7">
    <source>
        <dbReference type="EMBL" id="GGC16263.1"/>
    </source>
</evidence>
<sequence length="310" mass="33307">MATLNYKHLRYFWAVARAGSIAKAAAQLHLTPQSISGQLTEFADTLGVALFRRVGRRLELTETGKRVLRHAEDIFSAGDALMDVVRDQATTSATVFRVGVSDSVSKTVACRLIEPALTLADPIRLVCREGRLAALLADLAVHKLDMIIADRPMPGHLSVRGYNHLLGESELGVFAAPAVATTLAGPFPACLNGVPLLLPGEDFAVHARLMQWLHDHVPHLHVIGEFDDSAMIKAFGQSGMGMFFAPAAIAQHICAQYGVVLAGTIPSLREQVYAITSERRISHPATQAISQAARRTLGEEAPKVASRGGP</sequence>
<dbReference type="Proteomes" id="UP000622638">
    <property type="component" value="Unassembled WGS sequence"/>
</dbReference>
<dbReference type="OrthoDB" id="464481at2"/>
<dbReference type="InterPro" id="IPR005119">
    <property type="entry name" value="LysR_subst-bd"/>
</dbReference>
<dbReference type="EMBL" id="WNKZ01000019">
    <property type="protein sequence ID" value="MTV52884.1"/>
    <property type="molecule type" value="Genomic_DNA"/>
</dbReference>
<keyword evidence="10" id="KW-1185">Reference proteome</keyword>
<gene>
    <name evidence="8" type="primary">nhaR</name>
    <name evidence="7" type="ORF">GCM10011572_42020</name>
    <name evidence="8" type="ORF">GM672_09090</name>
</gene>
<dbReference type="GO" id="GO:0003677">
    <property type="term" value="F:DNA binding"/>
    <property type="evidence" value="ECO:0007669"/>
    <property type="project" value="UniProtKB-KW"/>
</dbReference>
<dbReference type="Pfam" id="PF03466">
    <property type="entry name" value="LysR_substrate"/>
    <property type="match status" value="1"/>
</dbReference>
<protein>
    <submittedName>
        <fullName evidence="8">Transcriptional activator NhaR</fullName>
    </submittedName>
</protein>
<evidence type="ECO:0000313" key="9">
    <source>
        <dbReference type="Proteomes" id="UP000430634"/>
    </source>
</evidence>
<dbReference type="Gene3D" id="1.10.10.10">
    <property type="entry name" value="Winged helix-like DNA-binding domain superfamily/Winged helix DNA-binding domain"/>
    <property type="match status" value="1"/>
</dbReference>
<dbReference type="PANTHER" id="PTHR30293:SF2">
    <property type="entry name" value="TRANSCRIPTIONAL ACTIVATOR PROTEIN NHAR"/>
    <property type="match status" value="1"/>
</dbReference>
<accession>A0A6I3SV14</accession>
<dbReference type="SUPFAM" id="SSF53850">
    <property type="entry name" value="Periplasmic binding protein-like II"/>
    <property type="match status" value="1"/>
</dbReference>
<keyword evidence="2" id="KW-0805">Transcription regulation</keyword>
<proteinExistence type="inferred from homology"/>
<evidence type="ECO:0000256" key="5">
    <source>
        <dbReference type="ARBA" id="ARBA00023163"/>
    </source>
</evidence>
<dbReference type="AlphaFoldDB" id="A0A6I3SV14"/>
<name>A0A6I3SV14_9BURK</name>